<name>A0ABP7WKT8_9ACTN</name>
<evidence type="ECO:0000313" key="1">
    <source>
        <dbReference type="EMBL" id="GAA4091113.1"/>
    </source>
</evidence>
<comment type="caution">
    <text evidence="1">The sequence shown here is derived from an EMBL/GenBank/DDBJ whole genome shotgun (WGS) entry which is preliminary data.</text>
</comment>
<keyword evidence="2" id="KW-1185">Reference proteome</keyword>
<reference evidence="2" key="1">
    <citation type="journal article" date="2019" name="Int. J. Syst. Evol. Microbiol.">
        <title>The Global Catalogue of Microorganisms (GCM) 10K type strain sequencing project: providing services to taxonomists for standard genome sequencing and annotation.</title>
        <authorList>
            <consortium name="The Broad Institute Genomics Platform"/>
            <consortium name="The Broad Institute Genome Sequencing Center for Infectious Disease"/>
            <person name="Wu L."/>
            <person name="Ma J."/>
        </authorList>
    </citation>
    <scope>NUCLEOTIDE SEQUENCE [LARGE SCALE GENOMIC DNA]</scope>
    <source>
        <strain evidence="2">JCM 16702</strain>
    </source>
</reference>
<protein>
    <recommendedName>
        <fullName evidence="3">Peptidase M48 domain-containing protein</fullName>
    </recommendedName>
</protein>
<organism evidence="1 2">
    <name type="scientific">Actinomadura miaoliensis</name>
    <dbReference type="NCBI Taxonomy" id="430685"/>
    <lineage>
        <taxon>Bacteria</taxon>
        <taxon>Bacillati</taxon>
        <taxon>Actinomycetota</taxon>
        <taxon>Actinomycetes</taxon>
        <taxon>Streptosporangiales</taxon>
        <taxon>Thermomonosporaceae</taxon>
        <taxon>Actinomadura</taxon>
    </lineage>
</organism>
<dbReference type="EMBL" id="BAAAZG010000047">
    <property type="protein sequence ID" value="GAA4091113.1"/>
    <property type="molecule type" value="Genomic_DNA"/>
</dbReference>
<evidence type="ECO:0000313" key="2">
    <source>
        <dbReference type="Proteomes" id="UP001500683"/>
    </source>
</evidence>
<gene>
    <name evidence="1" type="ORF">GCM10022214_60060</name>
</gene>
<evidence type="ECO:0008006" key="3">
    <source>
        <dbReference type="Google" id="ProtNLM"/>
    </source>
</evidence>
<dbReference type="RefSeq" id="WP_344954336.1">
    <property type="nucleotide sequence ID" value="NZ_BAAAZG010000047.1"/>
</dbReference>
<accession>A0ABP7WKT8</accession>
<proteinExistence type="predicted"/>
<dbReference type="Proteomes" id="UP001500683">
    <property type="component" value="Unassembled WGS sequence"/>
</dbReference>
<sequence length="309" mass="34498">MDENPAEPRPWVQTVSDDCPVSEAQQVWIEASLKWFAGEFGREPLNNGIVLPGPNLFSGYTGTPRQINRLIAAVCTLMSLNPSDLTVEFFDLRDEDDSQVREEKRAVGHYYVRDGRPVIGLDVSEASDADYLTAIIAHELCHVRLLGEGRITAERSDHERLTDLLTVYLGFGIFSTNAALRYGKATRGFSVQPMGYLDERTLNAVRNDGYARIGYLREPEFGYAMACYAWLRHETEPSWAGHLDPGPRAHLRQGLAYLSRHARPGELPTTRTDGIPVSVHLGTKSSLPGLHFPFPVFRRSALPPAPPQR</sequence>